<dbReference type="InterPro" id="IPR027417">
    <property type="entry name" value="P-loop_NTPase"/>
</dbReference>
<name>A0A7V9AB93_9BACT</name>
<dbReference type="SMART" id="SM00382">
    <property type="entry name" value="AAA"/>
    <property type="match status" value="1"/>
</dbReference>
<evidence type="ECO:0000256" key="4">
    <source>
        <dbReference type="ARBA" id="ARBA00023125"/>
    </source>
</evidence>
<evidence type="ECO:0000256" key="3">
    <source>
        <dbReference type="ARBA" id="ARBA00023015"/>
    </source>
</evidence>
<dbReference type="Pfam" id="PF25601">
    <property type="entry name" value="AAA_lid_14"/>
    <property type="match status" value="1"/>
</dbReference>
<dbReference type="Gene3D" id="1.10.10.60">
    <property type="entry name" value="Homeodomain-like"/>
    <property type="match status" value="1"/>
</dbReference>
<protein>
    <submittedName>
        <fullName evidence="10">Sigma-54-dependent Fis family transcriptional regulator</fullName>
    </submittedName>
</protein>
<dbReference type="RefSeq" id="WP_194537225.1">
    <property type="nucleotide sequence ID" value="NZ_JACEFB010000003.1"/>
</dbReference>
<feature type="domain" description="Response regulatory" evidence="9">
    <location>
        <begin position="10"/>
        <end position="124"/>
    </location>
</feature>
<feature type="compositionally biased region" description="Polar residues" evidence="7">
    <location>
        <begin position="525"/>
        <end position="534"/>
    </location>
</feature>
<evidence type="ECO:0000256" key="6">
    <source>
        <dbReference type="PROSITE-ProRule" id="PRU00169"/>
    </source>
</evidence>
<evidence type="ECO:0000256" key="5">
    <source>
        <dbReference type="ARBA" id="ARBA00023163"/>
    </source>
</evidence>
<gene>
    <name evidence="10" type="ORF">H0921_06375</name>
</gene>
<dbReference type="InterPro" id="IPR025943">
    <property type="entry name" value="Sigma_54_int_dom_ATP-bd_2"/>
</dbReference>
<feature type="modified residue" description="4-aspartylphosphate" evidence="6">
    <location>
        <position position="59"/>
    </location>
</feature>
<dbReference type="GO" id="GO:0000160">
    <property type="term" value="P:phosphorelay signal transduction system"/>
    <property type="evidence" value="ECO:0007669"/>
    <property type="project" value="InterPro"/>
</dbReference>
<dbReference type="PROSITE" id="PS50110">
    <property type="entry name" value="RESPONSE_REGULATORY"/>
    <property type="match status" value="1"/>
</dbReference>
<evidence type="ECO:0000256" key="7">
    <source>
        <dbReference type="SAM" id="MobiDB-lite"/>
    </source>
</evidence>
<dbReference type="CDD" id="cd00009">
    <property type="entry name" value="AAA"/>
    <property type="match status" value="1"/>
</dbReference>
<evidence type="ECO:0000256" key="1">
    <source>
        <dbReference type="ARBA" id="ARBA00022741"/>
    </source>
</evidence>
<dbReference type="SUPFAM" id="SSF46689">
    <property type="entry name" value="Homeodomain-like"/>
    <property type="match status" value="1"/>
</dbReference>
<feature type="compositionally biased region" description="Low complexity" evidence="7">
    <location>
        <begin position="418"/>
        <end position="432"/>
    </location>
</feature>
<keyword evidence="11" id="KW-1185">Reference proteome</keyword>
<dbReference type="InterPro" id="IPR011006">
    <property type="entry name" value="CheY-like_superfamily"/>
</dbReference>
<keyword evidence="4" id="KW-0238">DNA-binding</keyword>
<dbReference type="AlphaFoldDB" id="A0A7V9AB93"/>
<dbReference type="InterPro" id="IPR003593">
    <property type="entry name" value="AAA+_ATPase"/>
</dbReference>
<dbReference type="SUPFAM" id="SSF52172">
    <property type="entry name" value="CheY-like"/>
    <property type="match status" value="1"/>
</dbReference>
<accession>A0A7V9AB93</accession>
<dbReference type="Gene3D" id="3.40.50.2300">
    <property type="match status" value="1"/>
</dbReference>
<evidence type="ECO:0000259" key="9">
    <source>
        <dbReference type="PROSITE" id="PS50110"/>
    </source>
</evidence>
<dbReference type="Gene3D" id="1.10.8.60">
    <property type="match status" value="1"/>
</dbReference>
<dbReference type="SUPFAM" id="SSF52540">
    <property type="entry name" value="P-loop containing nucleoside triphosphate hydrolases"/>
    <property type="match status" value="1"/>
</dbReference>
<dbReference type="FunFam" id="3.40.50.300:FF:000006">
    <property type="entry name" value="DNA-binding transcriptional regulator NtrC"/>
    <property type="match status" value="1"/>
</dbReference>
<dbReference type="InterPro" id="IPR002078">
    <property type="entry name" value="Sigma_54_int"/>
</dbReference>
<keyword evidence="2" id="KW-0067">ATP-binding</keyword>
<dbReference type="Pfam" id="PF02954">
    <property type="entry name" value="HTH_8"/>
    <property type="match status" value="1"/>
</dbReference>
<evidence type="ECO:0000259" key="8">
    <source>
        <dbReference type="PROSITE" id="PS50045"/>
    </source>
</evidence>
<keyword evidence="5" id="KW-0804">Transcription</keyword>
<evidence type="ECO:0000313" key="10">
    <source>
        <dbReference type="EMBL" id="MBA2225788.1"/>
    </source>
</evidence>
<keyword evidence="3" id="KW-0805">Transcription regulation</keyword>
<dbReference type="PANTHER" id="PTHR32071">
    <property type="entry name" value="TRANSCRIPTIONAL REGULATORY PROTEIN"/>
    <property type="match status" value="1"/>
</dbReference>
<dbReference type="PROSITE" id="PS00676">
    <property type="entry name" value="SIGMA54_INTERACT_2"/>
    <property type="match status" value="1"/>
</dbReference>
<dbReference type="InterPro" id="IPR001789">
    <property type="entry name" value="Sig_transdc_resp-reg_receiver"/>
</dbReference>
<proteinExistence type="predicted"/>
<dbReference type="Pfam" id="PF00158">
    <property type="entry name" value="Sigma54_activat"/>
    <property type="match status" value="1"/>
</dbReference>
<sequence>MSELVSSKGRLLVVDDEVELMRALCDSLSEQGFTVEGLPVPQRALEILRDGEFDILLTDLMMPKLDGIQLLKQALAIDPHLVGIIMTGQGTIPTAVEAMKSGAFDYILKPFRLQHILPVLERAMEVRRLRLENQRLRRYLKSLTFESERYRLVGSSEAMQRVLQLIERVAPTDATVLIRGPSGTGKELVARAIHANSRRRDHPFIAVNCATLQESLLESELFGHEKGAFTGADRSKPGLFEVAEGGTLFVDEVAEMSPALQAKLLRVLENGHYRRVGSTQDRYANVRILAATNKPLEEEVRNGRFRDDLYYRLNVITLTLPPLRERRQDIPELVAHFLTSRAIGRTPLTVSPEALDILCRYDWPGNVRELANVLERAQILADGNVITPADLPENLVSSARLSGPPMIPPPTSSPPPTSAAGGLTPTAAGPIPSRTAPIASEGPITPPLVGFAPPAVPAPALSEYTLAAVERRHIIEILQRCNGNKVHAARMLGVSRRTLYRLLDKHRLRESGQTGSSPPSPGQEASGTGNHPSSPSSPAP</sequence>
<feature type="region of interest" description="Disordered" evidence="7">
    <location>
        <begin position="506"/>
        <end position="540"/>
    </location>
</feature>
<evidence type="ECO:0000313" key="11">
    <source>
        <dbReference type="Proteomes" id="UP000542342"/>
    </source>
</evidence>
<dbReference type="InterPro" id="IPR002197">
    <property type="entry name" value="HTH_Fis"/>
</dbReference>
<dbReference type="PROSITE" id="PS50045">
    <property type="entry name" value="SIGMA54_INTERACT_4"/>
    <property type="match status" value="1"/>
</dbReference>
<reference evidence="10 11" key="1">
    <citation type="submission" date="2020-07" db="EMBL/GenBank/DDBJ databases">
        <title>Thermogemmata thermophila gen. nov., sp. nov., a novel moderate thermophilic planctomycete from a Kamchatka hot spring.</title>
        <authorList>
            <person name="Elcheninov A.G."/>
            <person name="Podosokorskaya O.A."/>
            <person name="Kovaleva O.L."/>
            <person name="Novikov A."/>
            <person name="Bonch-Osmolovskaya E.A."/>
            <person name="Toshchakov S.V."/>
            <person name="Kublanov I.V."/>
        </authorList>
    </citation>
    <scope>NUCLEOTIDE SEQUENCE [LARGE SCALE GENOMIC DNA]</scope>
    <source>
        <strain evidence="10 11">2918</strain>
    </source>
</reference>
<dbReference type="Pfam" id="PF00072">
    <property type="entry name" value="Response_reg"/>
    <property type="match status" value="1"/>
</dbReference>
<dbReference type="PRINTS" id="PR01590">
    <property type="entry name" value="HTHFIS"/>
</dbReference>
<dbReference type="InterPro" id="IPR025944">
    <property type="entry name" value="Sigma_54_int_dom_CS"/>
</dbReference>
<evidence type="ECO:0000256" key="2">
    <source>
        <dbReference type="ARBA" id="ARBA00022840"/>
    </source>
</evidence>
<keyword evidence="6" id="KW-0597">Phosphoprotein</keyword>
<dbReference type="GO" id="GO:0005524">
    <property type="term" value="F:ATP binding"/>
    <property type="evidence" value="ECO:0007669"/>
    <property type="project" value="UniProtKB-KW"/>
</dbReference>
<feature type="region of interest" description="Disordered" evidence="7">
    <location>
        <begin position="397"/>
        <end position="441"/>
    </location>
</feature>
<dbReference type="InterPro" id="IPR058031">
    <property type="entry name" value="AAA_lid_NorR"/>
</dbReference>
<dbReference type="Proteomes" id="UP000542342">
    <property type="component" value="Unassembled WGS sequence"/>
</dbReference>
<comment type="caution">
    <text evidence="10">The sequence shown here is derived from an EMBL/GenBank/DDBJ whole genome shotgun (WGS) entry which is preliminary data.</text>
</comment>
<dbReference type="GO" id="GO:0006355">
    <property type="term" value="P:regulation of DNA-templated transcription"/>
    <property type="evidence" value="ECO:0007669"/>
    <property type="project" value="InterPro"/>
</dbReference>
<dbReference type="SMART" id="SM00448">
    <property type="entry name" value="REC"/>
    <property type="match status" value="1"/>
</dbReference>
<dbReference type="EMBL" id="JACEFB010000003">
    <property type="protein sequence ID" value="MBA2225788.1"/>
    <property type="molecule type" value="Genomic_DNA"/>
</dbReference>
<dbReference type="Gene3D" id="3.40.50.300">
    <property type="entry name" value="P-loop containing nucleotide triphosphate hydrolases"/>
    <property type="match status" value="1"/>
</dbReference>
<organism evidence="10 11">
    <name type="scientific">Thermogemmata fonticola</name>
    <dbReference type="NCBI Taxonomy" id="2755323"/>
    <lineage>
        <taxon>Bacteria</taxon>
        <taxon>Pseudomonadati</taxon>
        <taxon>Planctomycetota</taxon>
        <taxon>Planctomycetia</taxon>
        <taxon>Gemmatales</taxon>
        <taxon>Gemmataceae</taxon>
        <taxon>Thermogemmata</taxon>
    </lineage>
</organism>
<dbReference type="InterPro" id="IPR009057">
    <property type="entry name" value="Homeodomain-like_sf"/>
</dbReference>
<keyword evidence="1" id="KW-0547">Nucleotide-binding</keyword>
<dbReference type="PROSITE" id="PS00688">
    <property type="entry name" value="SIGMA54_INTERACT_3"/>
    <property type="match status" value="1"/>
</dbReference>
<dbReference type="GO" id="GO:0043565">
    <property type="term" value="F:sequence-specific DNA binding"/>
    <property type="evidence" value="ECO:0007669"/>
    <property type="project" value="InterPro"/>
</dbReference>
<feature type="compositionally biased region" description="Pro residues" evidence="7">
    <location>
        <begin position="405"/>
        <end position="417"/>
    </location>
</feature>
<feature type="domain" description="Sigma-54 factor interaction" evidence="8">
    <location>
        <begin position="152"/>
        <end position="379"/>
    </location>
</feature>